<dbReference type="EMBL" id="DF237256">
    <property type="protein sequence ID" value="GAQ86721.1"/>
    <property type="molecule type" value="Genomic_DNA"/>
</dbReference>
<evidence type="ECO:0000313" key="2">
    <source>
        <dbReference type="EMBL" id="GAQ86721.1"/>
    </source>
</evidence>
<evidence type="ECO:0000313" key="3">
    <source>
        <dbReference type="Proteomes" id="UP000054558"/>
    </source>
</evidence>
<keyword evidence="3" id="KW-1185">Reference proteome</keyword>
<feature type="region of interest" description="Disordered" evidence="1">
    <location>
        <begin position="1"/>
        <end position="22"/>
    </location>
</feature>
<accession>A0A1Y1ICC2</accession>
<evidence type="ECO:0000256" key="1">
    <source>
        <dbReference type="SAM" id="MobiDB-lite"/>
    </source>
</evidence>
<reference evidence="2 3" key="1">
    <citation type="journal article" date="2014" name="Nat. Commun.">
        <title>Klebsormidium flaccidum genome reveals primary factors for plant terrestrial adaptation.</title>
        <authorList>
            <person name="Hori K."/>
            <person name="Maruyama F."/>
            <person name="Fujisawa T."/>
            <person name="Togashi T."/>
            <person name="Yamamoto N."/>
            <person name="Seo M."/>
            <person name="Sato S."/>
            <person name="Yamada T."/>
            <person name="Mori H."/>
            <person name="Tajima N."/>
            <person name="Moriyama T."/>
            <person name="Ikeuchi M."/>
            <person name="Watanabe M."/>
            <person name="Wada H."/>
            <person name="Kobayashi K."/>
            <person name="Saito M."/>
            <person name="Masuda T."/>
            <person name="Sasaki-Sekimoto Y."/>
            <person name="Mashiguchi K."/>
            <person name="Awai K."/>
            <person name="Shimojima M."/>
            <person name="Masuda S."/>
            <person name="Iwai M."/>
            <person name="Nobusawa T."/>
            <person name="Narise T."/>
            <person name="Kondo S."/>
            <person name="Saito H."/>
            <person name="Sato R."/>
            <person name="Murakawa M."/>
            <person name="Ihara Y."/>
            <person name="Oshima-Yamada Y."/>
            <person name="Ohtaka K."/>
            <person name="Satoh M."/>
            <person name="Sonobe K."/>
            <person name="Ishii M."/>
            <person name="Ohtani R."/>
            <person name="Kanamori-Sato M."/>
            <person name="Honoki R."/>
            <person name="Miyazaki D."/>
            <person name="Mochizuki H."/>
            <person name="Umetsu J."/>
            <person name="Higashi K."/>
            <person name="Shibata D."/>
            <person name="Kamiya Y."/>
            <person name="Sato N."/>
            <person name="Nakamura Y."/>
            <person name="Tabata S."/>
            <person name="Ida S."/>
            <person name="Kurokawa K."/>
            <person name="Ohta H."/>
        </authorList>
    </citation>
    <scope>NUCLEOTIDE SEQUENCE [LARGE SCALE GENOMIC DNA]</scope>
    <source>
        <strain evidence="2 3">NIES-2285</strain>
    </source>
</reference>
<name>A0A1Y1ICC2_KLENI</name>
<protein>
    <submittedName>
        <fullName evidence="2">Uncharacterized protein</fullName>
    </submittedName>
</protein>
<feature type="compositionally biased region" description="Low complexity" evidence="1">
    <location>
        <begin position="238"/>
        <end position="255"/>
    </location>
</feature>
<sequence>MDAEPFVPTPEKMGAGGAASDGLTASKRNLFTVSALKDAGVQKVLRQQQENRCSEVENAGALAANFEQKGLGRKQKLIDPPVQKDLRGRRCSDGSVELQLMGHSELPFASPGCGSAENREDAGSLPAGKGPSKQQHDRDNAIDGTTPTAPAGRVSESIVLHTPLKAKRPDTDNVLFTPPPAPGFRRPSITSSPVTPLPDAVHDAPGRQIPKKPSARLKQLSMQLKEAGQDTQDTSDGATSSSVEATPEASAASSACDTPAPHPYVLLASGLPAEDLMADPKYRGMAALGCQHQYTDADRASFLRRRGFVARDLNSAFAA</sequence>
<dbReference type="AlphaFoldDB" id="A0A1Y1ICC2"/>
<gene>
    <name evidence="2" type="ORF">KFL_003070090</name>
</gene>
<feature type="region of interest" description="Disordered" evidence="1">
    <location>
        <begin position="102"/>
        <end position="258"/>
    </location>
</feature>
<organism evidence="2 3">
    <name type="scientific">Klebsormidium nitens</name>
    <name type="common">Green alga</name>
    <name type="synonym">Ulothrix nitens</name>
    <dbReference type="NCBI Taxonomy" id="105231"/>
    <lineage>
        <taxon>Eukaryota</taxon>
        <taxon>Viridiplantae</taxon>
        <taxon>Streptophyta</taxon>
        <taxon>Klebsormidiophyceae</taxon>
        <taxon>Klebsormidiales</taxon>
        <taxon>Klebsormidiaceae</taxon>
        <taxon>Klebsormidium</taxon>
    </lineage>
</organism>
<dbReference type="Proteomes" id="UP000054558">
    <property type="component" value="Unassembled WGS sequence"/>
</dbReference>
<proteinExistence type="predicted"/>